<sequence>MSSKEKGGHGKGNYEKSHRYSSERKNKPGNQDKRKQSSSEEEKAQKKNQKKEEPVPKQSEEQLAKEQEELKRQAEEEEKERERQKLEDEKKAATEAKSSAEERVKNRLKLRQENADIANNRPNEGFFKKLDSSMKKNTTFVKKLRTMTEQQRDSLINEFNGLNLSKFIQEAVTNLVDAKMKVSDVSAVAAMCSLFHQRYAEFTPLFKKNFSKNFDGIDCKDEDKSGNVSKLRTSLRLLGELVLDGVYGLDNGISLLKNFLQTIVSSDKTSFAYAAVILTIVRHCGEDIAGILPRKHRHWKEELRIELPLLNVINPDQQSIFLCLFKEYYEALSKHIVVSHKTLQNRERQNKQTIGLKGELPADRKEAFEKAQKTHEKLLTSLNSLSELLDEEMPDLPEDEQNESEDMGTVNVFTPLKGVEYDSETGLWEDEDTRTFYEKLEDLKEKVPQILFKESTTSTSSALQKKRSEKKKHVDRKLRHDINMADDDVMDFYDDVDDNFEQEVLGDDNEEEDPTVGGMAALAETYFQKLPTCVNRDFIDQASEEFLLKLNTKGNRKKLVRNLFTVNRTRLDLLPFYSRLVATLTPCLPEIAPDLVYLLKGSFLSHLRKKDQIHTEAKIKTVRFIGELTKFKVCPKAETLHCLKLLLDNFTHHNIDMACNLLETCGRFLYRSPESHPRMSALLEQMLRKKSAHAFDARHVTMIENAFYYCNPPERQKIQRKIRPPMHEYIRKLLYKDLSKTTTEKVLRQMRKLPWKEEKIKPYAVKCMINVWNIKFNNIRCLANMLAGISDYHDDVAISVVDGVLENIRLGMETNVFRDNQRRLSSIKFLGEMYNYRLIDSQLIFSTLYLMLTFGACVDMSLSELDPPEHLFRIRLICTLLDTCGQYFDRGSTKKKMDCFLIFFQLYIRQKKESECWNENCPFPRDVDFMIADTIESMRPKLKLYSSVEEAQEAANELTKEYEEKIKLISSAPDPNNISGSVDSTDDSNLSPSPFNSSPLAFSPFGRSQSSQDDDEEIAVEDYVMGDGGEEGYGDEFDEDGDQMFMMDEEVTLREAPKHLQCEEDDLFCKEFDRLMGESLTERLTESSTIPHLDIAIPMNLKGKQKKYSTSTSTSVEEEKQSNCVNFVLMMKRNNKQIVKDLNIPMTSDLAANIHHKQLAKQAEHEEMKRLVLDYNQRQEEESYNEMMQQTRVQRKGGYSYNRQHRRGGHHQQQQPVQHTNRLKAKDVEQALFNTTGSRR</sequence>
<feature type="domain" description="MIF4G" evidence="5">
    <location>
        <begin position="524"/>
        <end position="713"/>
    </location>
</feature>
<dbReference type="Gene3D" id="1.25.40.180">
    <property type="match status" value="3"/>
</dbReference>
<accession>A0A7M5UY57</accession>
<dbReference type="FunFam" id="1.25.40.180:FF:000014">
    <property type="entry name" value="Putative regulator of nonsense transcripts 2"/>
    <property type="match status" value="1"/>
</dbReference>
<evidence type="ECO:0000256" key="3">
    <source>
        <dbReference type="SAM" id="Coils"/>
    </source>
</evidence>
<feature type="compositionally biased region" description="Polar residues" evidence="4">
    <location>
        <begin position="973"/>
        <end position="983"/>
    </location>
</feature>
<dbReference type="GO" id="GO:0000184">
    <property type="term" value="P:nuclear-transcribed mRNA catabolic process, nonsense-mediated decay"/>
    <property type="evidence" value="ECO:0007669"/>
    <property type="project" value="InterPro"/>
</dbReference>
<dbReference type="GO" id="GO:0005737">
    <property type="term" value="C:cytoplasm"/>
    <property type="evidence" value="ECO:0007669"/>
    <property type="project" value="UniProtKB-SubCell"/>
</dbReference>
<dbReference type="GO" id="GO:0035145">
    <property type="term" value="C:exon-exon junction complex"/>
    <property type="evidence" value="ECO:0007669"/>
    <property type="project" value="TreeGrafter"/>
</dbReference>
<dbReference type="Pfam" id="PF04050">
    <property type="entry name" value="Upf2"/>
    <property type="match status" value="1"/>
</dbReference>
<dbReference type="SMART" id="SM00543">
    <property type="entry name" value="MIF4G"/>
    <property type="match status" value="3"/>
</dbReference>
<feature type="region of interest" description="Disordered" evidence="4">
    <location>
        <begin position="1181"/>
        <end position="1240"/>
    </location>
</feature>
<evidence type="ECO:0000256" key="1">
    <source>
        <dbReference type="ARBA" id="ARBA00004496"/>
    </source>
</evidence>
<dbReference type="Pfam" id="PF02854">
    <property type="entry name" value="MIF4G"/>
    <property type="match status" value="3"/>
</dbReference>
<keyword evidence="2" id="KW-0963">Cytoplasm</keyword>
<dbReference type="PANTHER" id="PTHR12839">
    <property type="entry name" value="NONSENSE-MEDIATED MRNA DECAY PROTEIN 2 UP-FRAMESHIFT SUPPRESSOR 2"/>
    <property type="match status" value="1"/>
</dbReference>
<dbReference type="InterPro" id="IPR007193">
    <property type="entry name" value="Upf2/Nmd2_C"/>
</dbReference>
<dbReference type="RefSeq" id="XP_066925747.1">
    <property type="nucleotide sequence ID" value="XM_067069646.1"/>
</dbReference>
<organism evidence="6 7">
    <name type="scientific">Clytia hemisphaerica</name>
    <dbReference type="NCBI Taxonomy" id="252671"/>
    <lineage>
        <taxon>Eukaryota</taxon>
        <taxon>Metazoa</taxon>
        <taxon>Cnidaria</taxon>
        <taxon>Hydrozoa</taxon>
        <taxon>Hydroidolina</taxon>
        <taxon>Leptothecata</taxon>
        <taxon>Obeliida</taxon>
        <taxon>Clytiidae</taxon>
        <taxon>Clytia</taxon>
    </lineage>
</organism>
<dbReference type="EnsemblMetazoa" id="CLYHEMT000191.1">
    <property type="protein sequence ID" value="CLYHEMP000191.1"/>
    <property type="gene ID" value="CLYHEMG000191"/>
</dbReference>
<proteinExistence type="predicted"/>
<reference evidence="6" key="1">
    <citation type="submission" date="2021-01" db="UniProtKB">
        <authorList>
            <consortium name="EnsemblMetazoa"/>
        </authorList>
    </citation>
    <scope>IDENTIFICATION</scope>
</reference>
<dbReference type="InterPro" id="IPR016024">
    <property type="entry name" value="ARM-type_fold"/>
</dbReference>
<keyword evidence="7" id="KW-1185">Reference proteome</keyword>
<feature type="region of interest" description="Disordered" evidence="4">
    <location>
        <begin position="1"/>
        <end position="105"/>
    </location>
</feature>
<dbReference type="Proteomes" id="UP000594262">
    <property type="component" value="Unplaced"/>
</dbReference>
<dbReference type="Gene3D" id="4.10.80.160">
    <property type="match status" value="1"/>
</dbReference>
<dbReference type="PANTHER" id="PTHR12839:SF7">
    <property type="entry name" value="REGULATOR OF NONSENSE TRANSCRIPTS 2"/>
    <property type="match status" value="1"/>
</dbReference>
<evidence type="ECO:0000256" key="4">
    <source>
        <dbReference type="SAM" id="MobiDB-lite"/>
    </source>
</evidence>
<dbReference type="FunFam" id="1.25.40.180:FF:000023">
    <property type="entry name" value="regulator of nonsense transcripts 2 isoform X1"/>
    <property type="match status" value="1"/>
</dbReference>
<name>A0A7M5UY57_9CNID</name>
<feature type="domain" description="MIF4G" evidence="5">
    <location>
        <begin position="134"/>
        <end position="364"/>
    </location>
</feature>
<evidence type="ECO:0000313" key="6">
    <source>
        <dbReference type="EnsemblMetazoa" id="CLYHEMP000191.1"/>
    </source>
</evidence>
<evidence type="ECO:0000259" key="5">
    <source>
        <dbReference type="SMART" id="SM00543"/>
    </source>
</evidence>
<evidence type="ECO:0000313" key="7">
    <source>
        <dbReference type="Proteomes" id="UP000594262"/>
    </source>
</evidence>
<protein>
    <recommendedName>
        <fullName evidence="5">MIF4G domain-containing protein</fullName>
    </recommendedName>
</protein>
<dbReference type="InterPro" id="IPR003890">
    <property type="entry name" value="MIF4G-like_typ-3"/>
</dbReference>
<dbReference type="GeneID" id="136813119"/>
<dbReference type="AlphaFoldDB" id="A0A7M5UY57"/>
<feature type="domain" description="MIF4G" evidence="5">
    <location>
        <begin position="728"/>
        <end position="941"/>
    </location>
</feature>
<dbReference type="RefSeq" id="XP_066925748.1">
    <property type="nucleotide sequence ID" value="XM_067069647.1"/>
</dbReference>
<dbReference type="InterPro" id="IPR039762">
    <property type="entry name" value="Nmd2/UPF2"/>
</dbReference>
<keyword evidence="3" id="KW-0175">Coiled coil</keyword>
<dbReference type="SUPFAM" id="SSF48371">
    <property type="entry name" value="ARM repeat"/>
    <property type="match status" value="3"/>
</dbReference>
<comment type="subcellular location">
    <subcellularLocation>
        <location evidence="1">Cytoplasm</location>
    </subcellularLocation>
</comment>
<feature type="coiled-coil region" evidence="3">
    <location>
        <begin position="941"/>
        <end position="968"/>
    </location>
</feature>
<feature type="region of interest" description="Disordered" evidence="4">
    <location>
        <begin position="973"/>
        <end position="1016"/>
    </location>
</feature>
<feature type="compositionally biased region" description="Low complexity" evidence="4">
    <location>
        <begin position="988"/>
        <end position="1005"/>
    </location>
</feature>
<dbReference type="GO" id="GO:0003723">
    <property type="term" value="F:RNA binding"/>
    <property type="evidence" value="ECO:0007669"/>
    <property type="project" value="InterPro"/>
</dbReference>
<dbReference type="OrthoDB" id="6019622at2759"/>
<evidence type="ECO:0000256" key="2">
    <source>
        <dbReference type="ARBA" id="ARBA00022490"/>
    </source>
</evidence>